<dbReference type="AlphaFoldDB" id="A0ABD2ZTW3"/>
<organism evidence="1 2">
    <name type="scientific">Cinchona calisaya</name>
    <dbReference type="NCBI Taxonomy" id="153742"/>
    <lineage>
        <taxon>Eukaryota</taxon>
        <taxon>Viridiplantae</taxon>
        <taxon>Streptophyta</taxon>
        <taxon>Embryophyta</taxon>
        <taxon>Tracheophyta</taxon>
        <taxon>Spermatophyta</taxon>
        <taxon>Magnoliopsida</taxon>
        <taxon>eudicotyledons</taxon>
        <taxon>Gunneridae</taxon>
        <taxon>Pentapetalae</taxon>
        <taxon>asterids</taxon>
        <taxon>lamiids</taxon>
        <taxon>Gentianales</taxon>
        <taxon>Rubiaceae</taxon>
        <taxon>Cinchonoideae</taxon>
        <taxon>Cinchoneae</taxon>
        <taxon>Cinchona</taxon>
    </lineage>
</organism>
<accession>A0ABD2ZTW3</accession>
<protein>
    <recommendedName>
        <fullName evidence="3">Transposase</fullName>
    </recommendedName>
</protein>
<keyword evidence="2" id="KW-1185">Reference proteome</keyword>
<comment type="caution">
    <text evidence="1">The sequence shown here is derived from an EMBL/GenBank/DDBJ whole genome shotgun (WGS) entry which is preliminary data.</text>
</comment>
<evidence type="ECO:0008006" key="3">
    <source>
        <dbReference type="Google" id="ProtNLM"/>
    </source>
</evidence>
<dbReference type="PANTHER" id="PTHR31973">
    <property type="entry name" value="POLYPROTEIN, PUTATIVE-RELATED"/>
    <property type="match status" value="1"/>
</dbReference>
<dbReference type="EMBL" id="JBJUIK010000007">
    <property type="protein sequence ID" value="KAL3521785.1"/>
    <property type="molecule type" value="Genomic_DNA"/>
</dbReference>
<name>A0ABD2ZTW3_9GENT</name>
<reference evidence="1 2" key="1">
    <citation type="submission" date="2024-11" db="EMBL/GenBank/DDBJ databases">
        <title>A near-complete genome assembly of Cinchona calisaya.</title>
        <authorList>
            <person name="Lian D.C."/>
            <person name="Zhao X.W."/>
            <person name="Wei L."/>
        </authorList>
    </citation>
    <scope>NUCLEOTIDE SEQUENCE [LARGE SCALE GENOMIC DNA]</scope>
    <source>
        <tissue evidence="1">Nenye</tissue>
    </source>
</reference>
<proteinExistence type="predicted"/>
<evidence type="ECO:0000313" key="2">
    <source>
        <dbReference type="Proteomes" id="UP001630127"/>
    </source>
</evidence>
<gene>
    <name evidence="1" type="ORF">ACH5RR_014619</name>
</gene>
<evidence type="ECO:0000313" key="1">
    <source>
        <dbReference type="EMBL" id="KAL3521785.1"/>
    </source>
</evidence>
<sequence>MYKGMVDYIDDCSDPTMNMSVISEFINKLGYEDRVEILYKIPIEGAQSSMMGLHADEHIDDMVVIRIIYGEVEIFIVHDFLNKFVSGQAESSTAGLGVNEDINLIFKELHADGNAVLDDIEGEEFYDSDYEFRGGGDEMLGKEEGEVDLHLDDGKNIVVHDESDSMETEDLVELLTDMDEITRKERFKRLYICFAVLKRGFLEGYTPVIGVDGYHLRGPHLGVLLTVVGLDPNNCMYLVAYYVVKQKGLIPAVHEMLPNIEHKHCVRHLHNNFKKVHPGEALKLRMWLEKLKDDAATCIATSSGGRSLRHNIRKCPQKYLPEDLAIVDIGSALTLNVSNCNKCELPGHNKRTCKGPQNIAFSGVEQPVISEPIISESAISEPVTSEPAIQKNTVRVSSDVQPSTFPKPGIHTTAARTSYDVEPKAIPKPEIQTIAAGANSKVDPSTIPELDACTTAVVTSS</sequence>
<dbReference type="Proteomes" id="UP001630127">
    <property type="component" value="Unassembled WGS sequence"/>
</dbReference>
<dbReference type="PANTHER" id="PTHR31973:SF187">
    <property type="entry name" value="MUTATOR TRANSPOSASE MUDRA PROTEIN"/>
    <property type="match status" value="1"/>
</dbReference>